<dbReference type="InParanoid" id="A0A409XAU3"/>
<keyword evidence="3" id="KW-1185">Reference proteome</keyword>
<feature type="compositionally biased region" description="Basic and acidic residues" evidence="1">
    <location>
        <begin position="139"/>
        <end position="154"/>
    </location>
</feature>
<evidence type="ECO:0000313" key="2">
    <source>
        <dbReference type="EMBL" id="PPQ87865.1"/>
    </source>
</evidence>
<dbReference type="Proteomes" id="UP000283269">
    <property type="component" value="Unassembled WGS sequence"/>
</dbReference>
<dbReference type="AlphaFoldDB" id="A0A409XAU3"/>
<protein>
    <submittedName>
        <fullName evidence="2">Uncharacterized protein</fullName>
    </submittedName>
</protein>
<name>A0A409XAU3_PSICY</name>
<feature type="region of interest" description="Disordered" evidence="1">
    <location>
        <begin position="128"/>
        <end position="164"/>
    </location>
</feature>
<comment type="caution">
    <text evidence="2">The sequence shown here is derived from an EMBL/GenBank/DDBJ whole genome shotgun (WGS) entry which is preliminary data.</text>
</comment>
<proteinExistence type="predicted"/>
<evidence type="ECO:0000256" key="1">
    <source>
        <dbReference type="SAM" id="MobiDB-lite"/>
    </source>
</evidence>
<reference evidence="2 3" key="1">
    <citation type="journal article" date="2018" name="Evol. Lett.">
        <title>Horizontal gene cluster transfer increased hallucinogenic mushroom diversity.</title>
        <authorList>
            <person name="Reynolds H.T."/>
            <person name="Vijayakumar V."/>
            <person name="Gluck-Thaler E."/>
            <person name="Korotkin H.B."/>
            <person name="Matheny P.B."/>
            <person name="Slot J.C."/>
        </authorList>
    </citation>
    <scope>NUCLEOTIDE SEQUENCE [LARGE SCALE GENOMIC DNA]</scope>
    <source>
        <strain evidence="2 3">2631</strain>
    </source>
</reference>
<sequence>MAQGPAILFNINSGGMADSAAELNGIRLQNGIPRNGTENGTINGLKNLILFSAILGNGNNVTCVTFGCHVGPLVTPTTPPLPATTTTPLLPSCVPSPPRRCWSEPGTRQPNPTCIAAPPTNDGSVYDDDDSGHAYTVHAMHDGHNGHNGRKDDNAYGGCIPRPP</sequence>
<accession>A0A409XAU3</accession>
<evidence type="ECO:0000313" key="3">
    <source>
        <dbReference type="Proteomes" id="UP000283269"/>
    </source>
</evidence>
<organism evidence="2 3">
    <name type="scientific">Psilocybe cyanescens</name>
    <dbReference type="NCBI Taxonomy" id="93625"/>
    <lineage>
        <taxon>Eukaryota</taxon>
        <taxon>Fungi</taxon>
        <taxon>Dikarya</taxon>
        <taxon>Basidiomycota</taxon>
        <taxon>Agaricomycotina</taxon>
        <taxon>Agaricomycetes</taxon>
        <taxon>Agaricomycetidae</taxon>
        <taxon>Agaricales</taxon>
        <taxon>Agaricineae</taxon>
        <taxon>Strophariaceae</taxon>
        <taxon>Psilocybe</taxon>
    </lineage>
</organism>
<dbReference type="EMBL" id="NHYD01002193">
    <property type="protein sequence ID" value="PPQ87865.1"/>
    <property type="molecule type" value="Genomic_DNA"/>
</dbReference>
<gene>
    <name evidence="2" type="ORF">CVT25_000769</name>
</gene>